<dbReference type="EMBL" id="REGN01001032">
    <property type="protein sequence ID" value="RNA37545.1"/>
    <property type="molecule type" value="Genomic_DNA"/>
</dbReference>
<dbReference type="PANTHER" id="PTHR11690">
    <property type="entry name" value="AMILORIDE-SENSITIVE SODIUM CHANNEL-RELATED"/>
    <property type="match status" value="1"/>
</dbReference>
<keyword evidence="8" id="KW-0472">Membrane</keyword>
<keyword evidence="7 11" id="KW-0406">Ion transport</keyword>
<keyword evidence="5" id="KW-1133">Transmembrane helix</keyword>
<keyword evidence="13" id="KW-1185">Reference proteome</keyword>
<keyword evidence="10 11" id="KW-0407">Ion channel</keyword>
<accession>A0A3M7SPB3</accession>
<evidence type="ECO:0000256" key="2">
    <source>
        <dbReference type="ARBA" id="ARBA00022448"/>
    </source>
</evidence>
<evidence type="ECO:0000256" key="10">
    <source>
        <dbReference type="ARBA" id="ARBA00023303"/>
    </source>
</evidence>
<keyword evidence="6" id="KW-0915">Sodium</keyword>
<comment type="caution">
    <text evidence="12">The sequence shown here is derived from an EMBL/GenBank/DDBJ whole genome shotgun (WGS) entry which is preliminary data.</text>
</comment>
<dbReference type="GO" id="GO:0015280">
    <property type="term" value="F:ligand-gated sodium channel activity"/>
    <property type="evidence" value="ECO:0007669"/>
    <property type="project" value="TreeGrafter"/>
</dbReference>
<keyword evidence="3 11" id="KW-0894">Sodium channel</keyword>
<evidence type="ECO:0000256" key="3">
    <source>
        <dbReference type="ARBA" id="ARBA00022461"/>
    </source>
</evidence>
<keyword evidence="4 11" id="KW-0812">Transmembrane</keyword>
<keyword evidence="2 11" id="KW-0813">Transport</keyword>
<dbReference type="Gene3D" id="1.10.287.770">
    <property type="entry name" value="YojJ-like"/>
    <property type="match status" value="1"/>
</dbReference>
<proteinExistence type="inferred from homology"/>
<dbReference type="Proteomes" id="UP000276133">
    <property type="component" value="Unassembled WGS sequence"/>
</dbReference>
<evidence type="ECO:0000256" key="6">
    <source>
        <dbReference type="ARBA" id="ARBA00023053"/>
    </source>
</evidence>
<evidence type="ECO:0000256" key="7">
    <source>
        <dbReference type="ARBA" id="ARBA00023065"/>
    </source>
</evidence>
<keyword evidence="9 11" id="KW-0739">Sodium transport</keyword>
<evidence type="ECO:0000256" key="5">
    <source>
        <dbReference type="ARBA" id="ARBA00022989"/>
    </source>
</evidence>
<dbReference type="GO" id="GO:0005886">
    <property type="term" value="C:plasma membrane"/>
    <property type="evidence" value="ECO:0007669"/>
    <property type="project" value="TreeGrafter"/>
</dbReference>
<evidence type="ECO:0000313" key="12">
    <source>
        <dbReference type="EMBL" id="RNA37545.1"/>
    </source>
</evidence>
<evidence type="ECO:0000256" key="11">
    <source>
        <dbReference type="RuleBase" id="RU000679"/>
    </source>
</evidence>
<gene>
    <name evidence="12" type="ORF">BpHYR1_012940</name>
</gene>
<dbReference type="AlphaFoldDB" id="A0A3M7SPB3"/>
<organism evidence="12 13">
    <name type="scientific">Brachionus plicatilis</name>
    <name type="common">Marine rotifer</name>
    <name type="synonym">Brachionus muelleri</name>
    <dbReference type="NCBI Taxonomy" id="10195"/>
    <lineage>
        <taxon>Eukaryota</taxon>
        <taxon>Metazoa</taxon>
        <taxon>Spiralia</taxon>
        <taxon>Gnathifera</taxon>
        <taxon>Rotifera</taxon>
        <taxon>Eurotatoria</taxon>
        <taxon>Monogononta</taxon>
        <taxon>Pseudotrocha</taxon>
        <taxon>Ploima</taxon>
        <taxon>Brachionidae</taxon>
        <taxon>Brachionus</taxon>
    </lineage>
</organism>
<dbReference type="Pfam" id="PF00858">
    <property type="entry name" value="ASC"/>
    <property type="match status" value="1"/>
</dbReference>
<reference evidence="12 13" key="1">
    <citation type="journal article" date="2018" name="Sci. Rep.">
        <title>Genomic signatures of local adaptation to the degree of environmental predictability in rotifers.</title>
        <authorList>
            <person name="Franch-Gras L."/>
            <person name="Hahn C."/>
            <person name="Garcia-Roger E.M."/>
            <person name="Carmona M.J."/>
            <person name="Serra M."/>
            <person name="Gomez A."/>
        </authorList>
    </citation>
    <scope>NUCLEOTIDE SEQUENCE [LARGE SCALE GENOMIC DNA]</scope>
    <source>
        <strain evidence="12">HYR1</strain>
    </source>
</reference>
<comment type="similarity">
    <text evidence="11">Belongs to the amiloride-sensitive sodium channel (TC 1.A.6) family.</text>
</comment>
<dbReference type="OrthoDB" id="6021021at2759"/>
<sequence>MCIMVCFYEYVYDNCGCYYPDFWNEKKMQKSEMCTNKQLECIDNAAVFFEQSDFQKCFDSCPEECEIVEYGYKISMTDFAVNIYHDDIAMTFVEEKPTRTVEQLVAEIGGFLGLCAGQFQFAISLAN</sequence>
<evidence type="ECO:0000256" key="8">
    <source>
        <dbReference type="ARBA" id="ARBA00023136"/>
    </source>
</evidence>
<name>A0A3M7SPB3_BRAPC</name>
<evidence type="ECO:0000313" key="13">
    <source>
        <dbReference type="Proteomes" id="UP000276133"/>
    </source>
</evidence>
<evidence type="ECO:0000256" key="4">
    <source>
        <dbReference type="ARBA" id="ARBA00022692"/>
    </source>
</evidence>
<evidence type="ECO:0000256" key="1">
    <source>
        <dbReference type="ARBA" id="ARBA00004141"/>
    </source>
</evidence>
<protein>
    <submittedName>
        <fullName evidence="12">Uncharacterized protein</fullName>
    </submittedName>
</protein>
<evidence type="ECO:0000256" key="9">
    <source>
        <dbReference type="ARBA" id="ARBA00023201"/>
    </source>
</evidence>
<dbReference type="InterPro" id="IPR001873">
    <property type="entry name" value="ENaC"/>
</dbReference>
<dbReference type="PANTHER" id="PTHR11690:SF222">
    <property type="entry name" value="AMILORIDE-SENSITIVE SODIUM CHANNEL SUBUNIT GAMMA"/>
    <property type="match status" value="1"/>
</dbReference>
<comment type="subcellular location">
    <subcellularLocation>
        <location evidence="1">Membrane</location>
        <topology evidence="1">Multi-pass membrane protein</topology>
    </subcellularLocation>
</comment>